<dbReference type="EMBL" id="SRPG01000017">
    <property type="protein sequence ID" value="TGN67951.1"/>
    <property type="molecule type" value="Genomic_DNA"/>
</dbReference>
<comment type="caution">
    <text evidence="1">The sequence shown here is derived from an EMBL/GenBank/DDBJ whole genome shotgun (WGS) entry which is preliminary data.</text>
</comment>
<proteinExistence type="predicted"/>
<accession>A0A4Z1CS03</accession>
<dbReference type="Proteomes" id="UP000297972">
    <property type="component" value="Unassembled WGS sequence"/>
</dbReference>
<gene>
    <name evidence="1" type="ORF">E4L95_03185</name>
</gene>
<evidence type="ECO:0000313" key="2">
    <source>
        <dbReference type="Proteomes" id="UP000297972"/>
    </source>
</evidence>
<sequence>MTAQGQDAADGLFNHVNAAPGHDLAQVNNHSNDDYLIGGVSPASNADLLKKAGLSLRQARVAGLGKTYRSVAICLTVCKGPATPKQV</sequence>
<dbReference type="RefSeq" id="WP_168217331.1">
    <property type="nucleotide sequence ID" value="NZ_SRPG01000017.1"/>
</dbReference>
<reference evidence="1 2" key="1">
    <citation type="submission" date="2019-03" db="EMBL/GenBank/DDBJ databases">
        <authorList>
            <person name="Li J."/>
        </authorList>
    </citation>
    <scope>NUCLEOTIDE SEQUENCE [LARGE SCALE GENOMIC DNA]</scope>
    <source>
        <strain evidence="1 2">3058</strain>
    </source>
</reference>
<keyword evidence="2" id="KW-1185">Reference proteome</keyword>
<evidence type="ECO:0000313" key="1">
    <source>
        <dbReference type="EMBL" id="TGN67951.1"/>
    </source>
</evidence>
<organism evidence="1 2">
    <name type="scientific">Paracoccus liaowanqingii</name>
    <dbReference type="NCBI Taxonomy" id="2560053"/>
    <lineage>
        <taxon>Bacteria</taxon>
        <taxon>Pseudomonadati</taxon>
        <taxon>Pseudomonadota</taxon>
        <taxon>Alphaproteobacteria</taxon>
        <taxon>Rhodobacterales</taxon>
        <taxon>Paracoccaceae</taxon>
        <taxon>Paracoccus</taxon>
    </lineage>
</organism>
<protein>
    <submittedName>
        <fullName evidence="1">Uncharacterized protein</fullName>
    </submittedName>
</protein>
<dbReference type="AlphaFoldDB" id="A0A4Z1CS03"/>
<name>A0A4Z1CS03_9RHOB</name>